<proteinExistence type="predicted"/>
<feature type="compositionally biased region" description="Basic and acidic residues" evidence="1">
    <location>
        <begin position="358"/>
        <end position="371"/>
    </location>
</feature>
<reference evidence="2 3" key="1">
    <citation type="submission" date="2019-11" db="EMBL/GenBank/DDBJ databases">
        <title>Venturia inaequalis Genome Resource.</title>
        <authorList>
            <person name="Lichtner F.J."/>
        </authorList>
    </citation>
    <scope>NUCLEOTIDE SEQUENCE [LARGE SCALE GENOMIC DNA]</scope>
    <source>
        <strain evidence="2">Bline_iso_100314</strain>
    </source>
</reference>
<evidence type="ECO:0008006" key="4">
    <source>
        <dbReference type="Google" id="ProtNLM"/>
    </source>
</evidence>
<feature type="compositionally biased region" description="Polar residues" evidence="1">
    <location>
        <begin position="347"/>
        <end position="356"/>
    </location>
</feature>
<dbReference type="EMBL" id="WNWQ01000481">
    <property type="protein sequence ID" value="KAE9967209.1"/>
    <property type="molecule type" value="Genomic_DNA"/>
</dbReference>
<protein>
    <recommendedName>
        <fullName evidence="4">Chromo domain-containing protein</fullName>
    </recommendedName>
</protein>
<feature type="compositionally biased region" description="Low complexity" evidence="1">
    <location>
        <begin position="314"/>
        <end position="324"/>
    </location>
</feature>
<evidence type="ECO:0000256" key="1">
    <source>
        <dbReference type="SAM" id="MobiDB-lite"/>
    </source>
</evidence>
<comment type="caution">
    <text evidence="2">The sequence shown here is derived from an EMBL/GenBank/DDBJ whole genome shotgun (WGS) entry which is preliminary data.</text>
</comment>
<organism evidence="2 3">
    <name type="scientific">Venturia inaequalis</name>
    <name type="common">Apple scab fungus</name>
    <dbReference type="NCBI Taxonomy" id="5025"/>
    <lineage>
        <taxon>Eukaryota</taxon>
        <taxon>Fungi</taxon>
        <taxon>Dikarya</taxon>
        <taxon>Ascomycota</taxon>
        <taxon>Pezizomycotina</taxon>
        <taxon>Dothideomycetes</taxon>
        <taxon>Pleosporomycetidae</taxon>
        <taxon>Venturiales</taxon>
        <taxon>Venturiaceae</taxon>
        <taxon>Venturia</taxon>
    </lineage>
</organism>
<feature type="compositionally biased region" description="Basic and acidic residues" evidence="1">
    <location>
        <begin position="1"/>
        <end position="10"/>
    </location>
</feature>
<feature type="region of interest" description="Disordered" evidence="1">
    <location>
        <begin position="548"/>
        <end position="576"/>
    </location>
</feature>
<sequence length="576" mass="64567">MAKRAIKDVEPEAEIAATPTTSKKRKISKEEDVAAPLPVKTRVRAPREKAALPQKPVAVEQPVAVDEPVKTKKPDVAEKPVVAEKRNLGDTDEATASKGTKKRKVSVNKEQTIAHDVPIVHNDYETWPAVLSILGRVTNARFNSAWPIYCYELEGQSPRWSWDEPRRFKNTEAIKKMQKKFNRTHHLGTAHRKEGSDELEEACREHAIPPPASSGALTISLKVEDGSVFAWFGTNGYTSDDPSGEVQAVSPDSSEQASELESRPKAPMKKKKTTEKGKTEIPPSPPSSLREASEVESRPKAPMKKTKTEKNKISSPSSPAPKASPKVESRPKIFTRKVEKDSLSPLRATSTESINVSEEEKDRVSSKERQLQQRIARDNRAARVQIRKPTLSLKAALMQKYSRYTHPAGATDQPLAIDPAETSSDCVYLVNNSRSSPKVSLHRNASMQTTILGLYRRQVSAANGKSPRTATYTAVYTQDTGFAVYHHEVEWFEAGEKQFYLIKWTETSTDGKEEEICQGFVAVEHLDHHVDYFPQIEKFEQEQMTAVYGEKDEAARRKREAASQKREDAKKKERME</sequence>
<name>A0A8H3YNJ0_VENIN</name>
<gene>
    <name evidence="2" type="ORF">BLS_006517</name>
</gene>
<feature type="region of interest" description="Disordered" evidence="1">
    <location>
        <begin position="237"/>
        <end position="371"/>
    </location>
</feature>
<dbReference type="Proteomes" id="UP000433883">
    <property type="component" value="Unassembled WGS sequence"/>
</dbReference>
<evidence type="ECO:0000313" key="3">
    <source>
        <dbReference type="Proteomes" id="UP000433883"/>
    </source>
</evidence>
<feature type="region of interest" description="Disordered" evidence="1">
    <location>
        <begin position="1"/>
        <end position="56"/>
    </location>
</feature>
<feature type="compositionally biased region" description="Basic and acidic residues" evidence="1">
    <location>
        <begin position="325"/>
        <end position="342"/>
    </location>
</feature>
<feature type="region of interest" description="Disordered" evidence="1">
    <location>
        <begin position="84"/>
        <end position="107"/>
    </location>
</feature>
<feature type="compositionally biased region" description="Polar residues" evidence="1">
    <location>
        <begin position="250"/>
        <end position="259"/>
    </location>
</feature>
<evidence type="ECO:0000313" key="2">
    <source>
        <dbReference type="EMBL" id="KAE9967209.1"/>
    </source>
</evidence>
<dbReference type="AlphaFoldDB" id="A0A8H3YNJ0"/>
<feature type="compositionally biased region" description="Basic and acidic residues" evidence="1">
    <location>
        <begin position="549"/>
        <end position="576"/>
    </location>
</feature>
<accession>A0A8H3YNJ0</accession>